<feature type="signal peptide" evidence="4">
    <location>
        <begin position="1"/>
        <end position="22"/>
    </location>
</feature>
<dbReference type="EMBL" id="FNQY01000035">
    <property type="protein sequence ID" value="SEA62854.1"/>
    <property type="molecule type" value="Genomic_DNA"/>
</dbReference>
<dbReference type="InterPro" id="IPR058790">
    <property type="entry name" value="BSH_CusB"/>
</dbReference>
<dbReference type="GO" id="GO:0016020">
    <property type="term" value="C:membrane"/>
    <property type="evidence" value="ECO:0007669"/>
    <property type="project" value="InterPro"/>
</dbReference>
<keyword evidence="2" id="KW-0813">Transport</keyword>
<feature type="chain" id="PRO_5011490686" evidence="4">
    <location>
        <begin position="23"/>
        <end position="400"/>
    </location>
</feature>
<feature type="domain" description="CusB-like barrel-sandwich hybrid" evidence="5">
    <location>
        <begin position="104"/>
        <end position="233"/>
    </location>
</feature>
<evidence type="ECO:0000256" key="4">
    <source>
        <dbReference type="SAM" id="SignalP"/>
    </source>
</evidence>
<protein>
    <submittedName>
        <fullName evidence="6">Membrane fusion protein, cobalt-zinc-cadmium efflux system</fullName>
    </submittedName>
</protein>
<dbReference type="SUPFAM" id="SSF111369">
    <property type="entry name" value="HlyD-like secretion proteins"/>
    <property type="match status" value="1"/>
</dbReference>
<feature type="compositionally biased region" description="Polar residues" evidence="3">
    <location>
        <begin position="26"/>
        <end position="39"/>
    </location>
</feature>
<dbReference type="Gene3D" id="2.40.50.100">
    <property type="match status" value="1"/>
</dbReference>
<dbReference type="Gene3D" id="2.40.30.170">
    <property type="match status" value="1"/>
</dbReference>
<dbReference type="PANTHER" id="PTHR30097">
    <property type="entry name" value="CATION EFFLUX SYSTEM PROTEIN CUSB"/>
    <property type="match status" value="1"/>
</dbReference>
<dbReference type="Proteomes" id="UP000199041">
    <property type="component" value="Unassembled WGS sequence"/>
</dbReference>
<dbReference type="GO" id="GO:0060003">
    <property type="term" value="P:copper ion export"/>
    <property type="evidence" value="ECO:0007669"/>
    <property type="project" value="TreeGrafter"/>
</dbReference>
<dbReference type="RefSeq" id="WP_091401251.1">
    <property type="nucleotide sequence ID" value="NZ_FNQY01000035.1"/>
</dbReference>
<dbReference type="Gene3D" id="1.10.287.470">
    <property type="entry name" value="Helix hairpin bin"/>
    <property type="match status" value="1"/>
</dbReference>
<evidence type="ECO:0000313" key="6">
    <source>
        <dbReference type="EMBL" id="SEA62854.1"/>
    </source>
</evidence>
<reference evidence="6 7" key="1">
    <citation type="submission" date="2016-10" db="EMBL/GenBank/DDBJ databases">
        <authorList>
            <person name="de Groot N.N."/>
        </authorList>
    </citation>
    <scope>NUCLEOTIDE SEQUENCE [LARGE SCALE GENOMIC DNA]</scope>
    <source>
        <strain evidence="6 7">Vu-144</strain>
    </source>
</reference>
<accession>A0A1H4CR48</accession>
<dbReference type="PANTHER" id="PTHR30097:SF4">
    <property type="entry name" value="SLR6042 PROTEIN"/>
    <property type="match status" value="1"/>
</dbReference>
<dbReference type="InterPro" id="IPR051909">
    <property type="entry name" value="MFP_Cation_Efflux"/>
</dbReference>
<evidence type="ECO:0000259" key="5">
    <source>
        <dbReference type="Pfam" id="PF25919"/>
    </source>
</evidence>
<dbReference type="OrthoDB" id="9814657at2"/>
<keyword evidence="4" id="KW-0732">Signal</keyword>
<evidence type="ECO:0000256" key="3">
    <source>
        <dbReference type="SAM" id="MobiDB-lite"/>
    </source>
</evidence>
<dbReference type="NCBIfam" id="TIGR01730">
    <property type="entry name" value="RND_mfp"/>
    <property type="match status" value="1"/>
</dbReference>
<proteinExistence type="inferred from homology"/>
<keyword evidence="7" id="KW-1185">Reference proteome</keyword>
<gene>
    <name evidence="6" type="ORF">SAMN05192529_13513</name>
</gene>
<dbReference type="Pfam" id="PF25919">
    <property type="entry name" value="BSH_CusB"/>
    <property type="match status" value="1"/>
</dbReference>
<dbReference type="GO" id="GO:0022857">
    <property type="term" value="F:transmembrane transporter activity"/>
    <property type="evidence" value="ECO:0007669"/>
    <property type="project" value="InterPro"/>
</dbReference>
<dbReference type="AlphaFoldDB" id="A0A1H4CR48"/>
<dbReference type="STRING" id="551991.SAMN05192529_13513"/>
<evidence type="ECO:0000256" key="2">
    <source>
        <dbReference type="ARBA" id="ARBA00022448"/>
    </source>
</evidence>
<dbReference type="GO" id="GO:0030313">
    <property type="term" value="C:cell envelope"/>
    <property type="evidence" value="ECO:0007669"/>
    <property type="project" value="TreeGrafter"/>
</dbReference>
<feature type="region of interest" description="Disordered" evidence="3">
    <location>
        <begin position="26"/>
        <end position="49"/>
    </location>
</feature>
<dbReference type="InterPro" id="IPR006143">
    <property type="entry name" value="RND_pump_MFP"/>
</dbReference>
<evidence type="ECO:0000313" key="7">
    <source>
        <dbReference type="Proteomes" id="UP000199041"/>
    </source>
</evidence>
<dbReference type="GO" id="GO:0015679">
    <property type="term" value="P:plasma membrane copper ion transport"/>
    <property type="evidence" value="ECO:0007669"/>
    <property type="project" value="TreeGrafter"/>
</dbReference>
<evidence type="ECO:0000256" key="1">
    <source>
        <dbReference type="ARBA" id="ARBA00009477"/>
    </source>
</evidence>
<comment type="similarity">
    <text evidence="1">Belongs to the membrane fusion protein (MFP) (TC 8.A.1) family.</text>
</comment>
<name>A0A1H4CR48_9BACT</name>
<organism evidence="6 7">
    <name type="scientific">Arachidicoccus rhizosphaerae</name>
    <dbReference type="NCBI Taxonomy" id="551991"/>
    <lineage>
        <taxon>Bacteria</taxon>
        <taxon>Pseudomonadati</taxon>
        <taxon>Bacteroidota</taxon>
        <taxon>Chitinophagia</taxon>
        <taxon>Chitinophagales</taxon>
        <taxon>Chitinophagaceae</taxon>
        <taxon>Arachidicoccus</taxon>
    </lineage>
</organism>
<sequence>MIQIKKYGLLLLIAFTALQITACSSNENTPLQNKSSRSDTAAEEVSDNTVTLTPQQLQSLDIKTGKAGLRNLSAVIQVNGRLEVPPQNAVSITIPYGGIVKSTTLLDGKRVTKGERLVTLESPEFIQLQQDYLDGTNQLEFLTSEYNRQQELATQNINAKKTLQKSKADYQAALNKVKGLKAKLSLIHINTNTLEENGIQNTVTIYSPINGYVTQVNVNRGTHVNPNDMMFRIVNSDNMYVELAVFEKDIPRLKRDLNIHFSLVNDSTAYRAQIYLIGKEIGKDGSIPVNCRITSPITSSMIPGIYLKATIETGTSQLTALPENAIVSFGGKDYVFQPESPKSGSIQDGYSFRMLEVETGVTENGYTAVTFTKDFNPNMAIVIEGAYDLLSKMKNTSEEE</sequence>